<reference evidence="3 4" key="1">
    <citation type="submission" date="2020-08" db="EMBL/GenBank/DDBJ databases">
        <title>Genomic Encyclopedia of Type Strains, Phase IV (KMG-IV): sequencing the most valuable type-strain genomes for metagenomic binning, comparative biology and taxonomic classification.</title>
        <authorList>
            <person name="Goeker M."/>
        </authorList>
    </citation>
    <scope>NUCLEOTIDE SEQUENCE [LARGE SCALE GENOMIC DNA]</scope>
    <source>
        <strain evidence="3 4">DSM 22975</strain>
    </source>
</reference>
<evidence type="ECO:0000313" key="4">
    <source>
        <dbReference type="Proteomes" id="UP000585721"/>
    </source>
</evidence>
<dbReference type="EMBL" id="JACHGR010000008">
    <property type="protein sequence ID" value="MBB6056497.1"/>
    <property type="molecule type" value="Genomic_DNA"/>
</dbReference>
<dbReference type="GO" id="GO:0000166">
    <property type="term" value="F:nucleotide binding"/>
    <property type="evidence" value="ECO:0007669"/>
    <property type="project" value="InterPro"/>
</dbReference>
<evidence type="ECO:0000313" key="3">
    <source>
        <dbReference type="EMBL" id="MBB6056497.1"/>
    </source>
</evidence>
<dbReference type="PANTHER" id="PTHR43708">
    <property type="entry name" value="CONSERVED EXPRESSED OXIDOREDUCTASE (EUROFUNG)"/>
    <property type="match status" value="1"/>
</dbReference>
<keyword evidence="4" id="KW-1185">Reference proteome</keyword>
<comment type="caution">
    <text evidence="3">The sequence shown here is derived from an EMBL/GenBank/DDBJ whole genome shotgun (WGS) entry which is preliminary data.</text>
</comment>
<feature type="domain" description="Gfo/Idh/MocA-like oxidoreductase N-terminal" evidence="1">
    <location>
        <begin position="4"/>
        <end position="121"/>
    </location>
</feature>
<dbReference type="SUPFAM" id="SSF51735">
    <property type="entry name" value="NAD(P)-binding Rossmann-fold domains"/>
    <property type="match status" value="1"/>
</dbReference>
<name>A0A841GFY7_9GAMM</name>
<feature type="domain" description="YceM-like C-terminal" evidence="2">
    <location>
        <begin position="127"/>
        <end position="245"/>
    </location>
</feature>
<gene>
    <name evidence="3" type="ORF">HNR75_002435</name>
</gene>
<protein>
    <submittedName>
        <fullName evidence="3">Virulence factor</fullName>
    </submittedName>
</protein>
<dbReference type="InterPro" id="IPR036291">
    <property type="entry name" value="NAD(P)-bd_dom_sf"/>
</dbReference>
<dbReference type="Pfam" id="PF21378">
    <property type="entry name" value="YceM-like_C"/>
    <property type="match status" value="1"/>
</dbReference>
<organism evidence="3 4">
    <name type="scientific">Tolumonas osonensis</name>
    <dbReference type="NCBI Taxonomy" id="675874"/>
    <lineage>
        <taxon>Bacteria</taxon>
        <taxon>Pseudomonadati</taxon>
        <taxon>Pseudomonadota</taxon>
        <taxon>Gammaproteobacteria</taxon>
        <taxon>Aeromonadales</taxon>
        <taxon>Aeromonadaceae</taxon>
        <taxon>Tolumonas</taxon>
    </lineage>
</organism>
<dbReference type="Gene3D" id="3.40.50.720">
    <property type="entry name" value="NAD(P)-binding Rossmann-like Domain"/>
    <property type="match status" value="1"/>
</dbReference>
<dbReference type="PANTHER" id="PTHR43708:SF4">
    <property type="entry name" value="OXIDOREDUCTASE YCEM-RELATED"/>
    <property type="match status" value="1"/>
</dbReference>
<dbReference type="InterPro" id="IPR051317">
    <property type="entry name" value="Gfo/Idh/MocA_oxidoreduct"/>
</dbReference>
<dbReference type="Proteomes" id="UP000585721">
    <property type="component" value="Unassembled WGS sequence"/>
</dbReference>
<dbReference type="AlphaFoldDB" id="A0A841GFY7"/>
<dbReference type="Pfam" id="PF01408">
    <property type="entry name" value="GFO_IDH_MocA"/>
    <property type="match status" value="1"/>
</dbReference>
<dbReference type="InterPro" id="IPR048477">
    <property type="entry name" value="YceM-like_C"/>
</dbReference>
<dbReference type="InterPro" id="IPR000683">
    <property type="entry name" value="Gfo/Idh/MocA-like_OxRdtase_N"/>
</dbReference>
<dbReference type="Gene3D" id="3.30.360.10">
    <property type="entry name" value="Dihydrodipicolinate Reductase, domain 2"/>
    <property type="match status" value="1"/>
</dbReference>
<evidence type="ECO:0000259" key="1">
    <source>
        <dbReference type="Pfam" id="PF01408"/>
    </source>
</evidence>
<proteinExistence type="predicted"/>
<evidence type="ECO:0000259" key="2">
    <source>
        <dbReference type="Pfam" id="PF21378"/>
    </source>
</evidence>
<sequence>MRKLRVGIVGLGGIAQKVYLPILSQAKHWELVGAYTPNQQKNCLLCQQYRIVSFYSLDELAANCDVAFVHSATAAHYEIADHLLRKGLHVYIDKPLAETLDQAEALVELANQQQRTLMVGFNRRFAPFYQTIKTQMPCASSVRFEKHRIHGIGNSLRFTMFDDYLHLLDTVLWLCDGDLSLLASQVNATVLDELVFAGHVFRHDNKLITTAMHRDAGTQAETLEVITHGAVMRVRDLNRLEEERDGKIHVTTAGSWQTILELRGFVPMVEHYLECVANQTTPLVTGEQALMAQRWLEKLLAE</sequence>
<dbReference type="SUPFAM" id="SSF55347">
    <property type="entry name" value="Glyceraldehyde-3-phosphate dehydrogenase-like, C-terminal domain"/>
    <property type="match status" value="1"/>
</dbReference>
<dbReference type="RefSeq" id="WP_188027227.1">
    <property type="nucleotide sequence ID" value="NZ_JACHGR010000008.1"/>
</dbReference>
<accession>A0A841GFY7</accession>